<dbReference type="GO" id="GO:0004347">
    <property type="term" value="F:glucose-6-phosphate isomerase activity"/>
    <property type="evidence" value="ECO:0007669"/>
    <property type="project" value="InterPro"/>
</dbReference>
<dbReference type="OrthoDB" id="5831190at2759"/>
<name>A0A397JSB5_9GLOM</name>
<dbReference type="EMBL" id="PQFF01000001">
    <property type="protein sequence ID" value="RHZ90292.1"/>
    <property type="molecule type" value="Genomic_DNA"/>
</dbReference>
<evidence type="ECO:0000256" key="1">
    <source>
        <dbReference type="ARBA" id="ARBA00022432"/>
    </source>
</evidence>
<dbReference type="InterPro" id="IPR046348">
    <property type="entry name" value="SIS_dom_sf"/>
</dbReference>
<protein>
    <submittedName>
        <fullName evidence="4">Uncharacterized protein</fullName>
    </submittedName>
</protein>
<dbReference type="Gene3D" id="3.40.50.10490">
    <property type="entry name" value="Glucose-6-phosphate isomerase like protein, domain 1"/>
    <property type="match status" value="3"/>
</dbReference>
<dbReference type="GO" id="GO:0006096">
    <property type="term" value="P:glycolytic process"/>
    <property type="evidence" value="ECO:0007669"/>
    <property type="project" value="UniProtKB-KW"/>
</dbReference>
<keyword evidence="1" id="KW-0312">Gluconeogenesis</keyword>
<dbReference type="PANTHER" id="PTHR11469:SF1">
    <property type="entry name" value="GLUCOSE-6-PHOSPHATE ISOMERASE"/>
    <property type="match status" value="1"/>
</dbReference>
<comment type="caution">
    <text evidence="4">The sequence shown here is derived from an EMBL/GenBank/DDBJ whole genome shotgun (WGS) entry which is preliminary data.</text>
</comment>
<keyword evidence="2" id="KW-0324">Glycolysis</keyword>
<gene>
    <name evidence="4" type="ORF">Glove_1g23</name>
</gene>
<accession>A0A397JSB5</accession>
<dbReference type="InterPro" id="IPR001672">
    <property type="entry name" value="G6P_Isomerase"/>
</dbReference>
<dbReference type="STRING" id="1348612.A0A397JSB5"/>
<keyword evidence="3" id="KW-0413">Isomerase</keyword>
<dbReference type="SUPFAM" id="SSF53697">
    <property type="entry name" value="SIS domain"/>
    <property type="match status" value="1"/>
</dbReference>
<proteinExistence type="predicted"/>
<dbReference type="PANTHER" id="PTHR11469">
    <property type="entry name" value="GLUCOSE-6-PHOSPHATE ISOMERASE"/>
    <property type="match status" value="1"/>
</dbReference>
<evidence type="ECO:0000256" key="2">
    <source>
        <dbReference type="ARBA" id="ARBA00023152"/>
    </source>
</evidence>
<evidence type="ECO:0000256" key="3">
    <source>
        <dbReference type="ARBA" id="ARBA00023235"/>
    </source>
</evidence>
<evidence type="ECO:0000313" key="4">
    <source>
        <dbReference type="EMBL" id="RHZ90292.1"/>
    </source>
</evidence>
<reference evidence="4 5" key="1">
    <citation type="submission" date="2018-08" db="EMBL/GenBank/DDBJ databases">
        <title>Genome and evolution of the arbuscular mycorrhizal fungus Diversispora epigaea (formerly Glomus versiforme) and its bacterial endosymbionts.</title>
        <authorList>
            <person name="Sun X."/>
            <person name="Fei Z."/>
            <person name="Harrison M."/>
        </authorList>
    </citation>
    <scope>NUCLEOTIDE SEQUENCE [LARGE SCALE GENOMIC DNA]</scope>
    <source>
        <strain evidence="4 5">IT104</strain>
    </source>
</reference>
<dbReference type="GO" id="GO:0051156">
    <property type="term" value="P:glucose 6-phosphate metabolic process"/>
    <property type="evidence" value="ECO:0007669"/>
    <property type="project" value="TreeGrafter"/>
</dbReference>
<dbReference type="GO" id="GO:0006094">
    <property type="term" value="P:gluconeogenesis"/>
    <property type="evidence" value="ECO:0007669"/>
    <property type="project" value="UniProtKB-KW"/>
</dbReference>
<dbReference type="Proteomes" id="UP000266861">
    <property type="component" value="Unassembled WGS sequence"/>
</dbReference>
<sequence length="219" mass="24654">MSKHYEVGKHLIMKDLFCKTKGEHTDASILFDYSKNIITKNTFNALIELVKEARVEDFRDKCVTVNILILPKTDPICDNGLPGFNAHFVSNIDGIHLAEVLKKLNPETTIFIINLKFPQHEKQLPIVTEFGIDPANMFKFWDCVGGCYFLWSNQNLPVIMAVLGTHAILPYDQYLHRFPAYFQQNFGVEIDVEVGDGDDAGFSEEVLCSSGLDSYSGVG</sequence>
<dbReference type="GO" id="GO:0097367">
    <property type="term" value="F:carbohydrate derivative binding"/>
    <property type="evidence" value="ECO:0007669"/>
    <property type="project" value="InterPro"/>
</dbReference>
<keyword evidence="5" id="KW-1185">Reference proteome</keyword>
<dbReference type="Pfam" id="PF00342">
    <property type="entry name" value="PGI"/>
    <property type="match status" value="3"/>
</dbReference>
<organism evidence="4 5">
    <name type="scientific">Diversispora epigaea</name>
    <dbReference type="NCBI Taxonomy" id="1348612"/>
    <lineage>
        <taxon>Eukaryota</taxon>
        <taxon>Fungi</taxon>
        <taxon>Fungi incertae sedis</taxon>
        <taxon>Mucoromycota</taxon>
        <taxon>Glomeromycotina</taxon>
        <taxon>Glomeromycetes</taxon>
        <taxon>Diversisporales</taxon>
        <taxon>Diversisporaceae</taxon>
        <taxon>Diversispora</taxon>
    </lineage>
</organism>
<evidence type="ECO:0000313" key="5">
    <source>
        <dbReference type="Proteomes" id="UP000266861"/>
    </source>
</evidence>
<dbReference type="GO" id="GO:0048029">
    <property type="term" value="F:monosaccharide binding"/>
    <property type="evidence" value="ECO:0007669"/>
    <property type="project" value="TreeGrafter"/>
</dbReference>
<dbReference type="AlphaFoldDB" id="A0A397JSB5"/>
<dbReference type="GO" id="GO:0005829">
    <property type="term" value="C:cytosol"/>
    <property type="evidence" value="ECO:0007669"/>
    <property type="project" value="TreeGrafter"/>
</dbReference>